<dbReference type="GO" id="GO:0046872">
    <property type="term" value="F:metal ion binding"/>
    <property type="evidence" value="ECO:0007669"/>
    <property type="project" value="UniProtKB-KW"/>
</dbReference>
<evidence type="ECO:0000256" key="5">
    <source>
        <dbReference type="ARBA" id="ARBA00022723"/>
    </source>
</evidence>
<dbReference type="PANTHER" id="PTHR45833">
    <property type="entry name" value="METHIONINE SYNTHASE"/>
    <property type="match status" value="1"/>
</dbReference>
<dbReference type="InterPro" id="IPR000489">
    <property type="entry name" value="Pterin-binding_dom"/>
</dbReference>
<proteinExistence type="inferred from homology"/>
<dbReference type="RefSeq" id="WP_353685159.1">
    <property type="nucleotide sequence ID" value="NZ_CP144373.1"/>
</dbReference>
<dbReference type="SUPFAM" id="SSF51717">
    <property type="entry name" value="Dihydropteroate synthetase-like"/>
    <property type="match status" value="1"/>
</dbReference>
<dbReference type="EC" id="2.5.1.15" evidence="8"/>
<dbReference type="Pfam" id="PF00809">
    <property type="entry name" value="Pterin_bind"/>
    <property type="match status" value="1"/>
</dbReference>
<sequence>MLIIGERLTIISKRVREAILKRDKLPIQQIAIEQWKAGAHMIEANIGPAEDDGEALMEWMVTTIQEAVPLPVSLDTTNPKAMEAGLRIHNNEWGKPLINSTSLDPERFIMFELAAKYAAPIIALTVGKGGLPRDAEERVEIAVQLMEKATEYGIELEDIFLDPLVLQISTSQHQAKEVLRAVKLFQELNDPPMKTIVGLSNLSNGCPRQVRPILNRYFLALLMYEGLSAAIVNPSEVIEVVKTVNVITGKTLYAHSYLEI</sequence>
<evidence type="ECO:0000256" key="2">
    <source>
        <dbReference type="ARBA" id="ARBA00022603"/>
    </source>
</evidence>
<dbReference type="Gene3D" id="3.20.20.20">
    <property type="entry name" value="Dihydropteroate synthase-like"/>
    <property type="match status" value="1"/>
</dbReference>
<evidence type="ECO:0000259" key="7">
    <source>
        <dbReference type="PROSITE" id="PS50972"/>
    </source>
</evidence>
<dbReference type="PROSITE" id="PS50972">
    <property type="entry name" value="PTERIN_BINDING"/>
    <property type="match status" value="1"/>
</dbReference>
<evidence type="ECO:0000256" key="1">
    <source>
        <dbReference type="ARBA" id="ARBA00010398"/>
    </source>
</evidence>
<dbReference type="GO" id="GO:0031419">
    <property type="term" value="F:cobalamin binding"/>
    <property type="evidence" value="ECO:0007669"/>
    <property type="project" value="UniProtKB-KW"/>
</dbReference>
<keyword evidence="3" id="KW-0846">Cobalamin</keyword>
<dbReference type="InterPro" id="IPR050554">
    <property type="entry name" value="Met_Synthase/Corrinoid"/>
</dbReference>
<organism evidence="8">
    <name type="scientific">Thermodesulfovibrio autotrophicus</name>
    <dbReference type="NCBI Taxonomy" id="3118333"/>
    <lineage>
        <taxon>Bacteria</taxon>
        <taxon>Pseudomonadati</taxon>
        <taxon>Nitrospirota</taxon>
        <taxon>Thermodesulfovibrionia</taxon>
        <taxon>Thermodesulfovibrionales</taxon>
        <taxon>Thermodesulfovibrionaceae</taxon>
        <taxon>Thermodesulfovibrio</taxon>
    </lineage>
</organism>
<dbReference type="GO" id="GO:0005829">
    <property type="term" value="C:cytosol"/>
    <property type="evidence" value="ECO:0007669"/>
    <property type="project" value="TreeGrafter"/>
</dbReference>
<evidence type="ECO:0000256" key="4">
    <source>
        <dbReference type="ARBA" id="ARBA00022679"/>
    </source>
</evidence>
<feature type="domain" description="Pterin-binding" evidence="7">
    <location>
        <begin position="1"/>
        <end position="254"/>
    </location>
</feature>
<keyword evidence="2" id="KW-0489">Methyltransferase</keyword>
<keyword evidence="6" id="KW-0170">Cobalt</keyword>
<dbReference type="AlphaFoldDB" id="A0AAU8H1W2"/>
<dbReference type="GO" id="GO:0004156">
    <property type="term" value="F:dihydropteroate synthase activity"/>
    <property type="evidence" value="ECO:0007669"/>
    <property type="project" value="UniProtKB-EC"/>
</dbReference>
<protein>
    <submittedName>
        <fullName evidence="8">Dihydropteroate synthase</fullName>
        <ecNumber evidence="8">2.5.1.15</ecNumber>
    </submittedName>
</protein>
<evidence type="ECO:0000313" key="8">
    <source>
        <dbReference type="EMBL" id="XCH47632.1"/>
    </source>
</evidence>
<name>A0AAU8H1W2_9BACT</name>
<comment type="similarity">
    <text evidence="1">Belongs to the vitamin-B12 dependent methionine synthase family.</text>
</comment>
<dbReference type="GO" id="GO:0050667">
    <property type="term" value="P:homocysteine metabolic process"/>
    <property type="evidence" value="ECO:0007669"/>
    <property type="project" value="TreeGrafter"/>
</dbReference>
<evidence type="ECO:0000256" key="6">
    <source>
        <dbReference type="ARBA" id="ARBA00023285"/>
    </source>
</evidence>
<gene>
    <name evidence="8" type="ORF">V4D30_05225</name>
</gene>
<dbReference type="InterPro" id="IPR011005">
    <property type="entry name" value="Dihydropteroate_synth-like_sf"/>
</dbReference>
<dbReference type="GO" id="GO:0008705">
    <property type="term" value="F:methionine synthase activity"/>
    <property type="evidence" value="ECO:0007669"/>
    <property type="project" value="TreeGrafter"/>
</dbReference>
<accession>A0AAU8H1W2</accession>
<dbReference type="PANTHER" id="PTHR45833:SF1">
    <property type="entry name" value="METHIONINE SYNTHASE"/>
    <property type="match status" value="1"/>
</dbReference>
<dbReference type="GO" id="GO:0032259">
    <property type="term" value="P:methylation"/>
    <property type="evidence" value="ECO:0007669"/>
    <property type="project" value="UniProtKB-KW"/>
</dbReference>
<reference evidence="8" key="1">
    <citation type="submission" date="2024-01" db="EMBL/GenBank/DDBJ databases">
        <title>The first autotrophic representatives of the genus Thermodesulfovibrio.</title>
        <authorList>
            <person name="Maltseva A.I."/>
            <person name="Elcheninov A.G."/>
            <person name="Kublanov I.V."/>
            <person name="Lebedinsky A.V."/>
            <person name="Frolov E.N."/>
        </authorList>
    </citation>
    <scope>NUCLEOTIDE SEQUENCE</scope>
    <source>
        <strain evidence="8">3907-1M</strain>
    </source>
</reference>
<dbReference type="KEGG" id="taut:V4D30_05225"/>
<dbReference type="EMBL" id="CP144373">
    <property type="protein sequence ID" value="XCH47632.1"/>
    <property type="molecule type" value="Genomic_DNA"/>
</dbReference>
<keyword evidence="5" id="KW-0479">Metal-binding</keyword>
<dbReference type="GO" id="GO:0046653">
    <property type="term" value="P:tetrahydrofolate metabolic process"/>
    <property type="evidence" value="ECO:0007669"/>
    <property type="project" value="TreeGrafter"/>
</dbReference>
<evidence type="ECO:0000256" key="3">
    <source>
        <dbReference type="ARBA" id="ARBA00022628"/>
    </source>
</evidence>
<keyword evidence="4 8" id="KW-0808">Transferase</keyword>